<feature type="transmembrane region" description="Helical" evidence="7">
    <location>
        <begin position="51"/>
        <end position="72"/>
    </location>
</feature>
<dbReference type="GO" id="GO:0022857">
    <property type="term" value="F:transmembrane transporter activity"/>
    <property type="evidence" value="ECO:0007669"/>
    <property type="project" value="InterPro"/>
</dbReference>
<organism evidence="9 10">
    <name type="scientific">Merluccius polli</name>
    <name type="common">Benguela hake</name>
    <name type="synonym">Merluccius cadenati</name>
    <dbReference type="NCBI Taxonomy" id="89951"/>
    <lineage>
        <taxon>Eukaryota</taxon>
        <taxon>Metazoa</taxon>
        <taxon>Chordata</taxon>
        <taxon>Craniata</taxon>
        <taxon>Vertebrata</taxon>
        <taxon>Euteleostomi</taxon>
        <taxon>Actinopterygii</taxon>
        <taxon>Neopterygii</taxon>
        <taxon>Teleostei</taxon>
        <taxon>Neoteleostei</taxon>
        <taxon>Acanthomorphata</taxon>
        <taxon>Zeiogadaria</taxon>
        <taxon>Gadariae</taxon>
        <taxon>Gadiformes</taxon>
        <taxon>Gadoidei</taxon>
        <taxon>Merlucciidae</taxon>
        <taxon>Merluccius</taxon>
    </lineage>
</organism>
<keyword evidence="4 7" id="KW-1133">Transmembrane helix</keyword>
<evidence type="ECO:0000259" key="8">
    <source>
        <dbReference type="PROSITE" id="PS50850"/>
    </source>
</evidence>
<dbReference type="PANTHER" id="PTHR23505:SF67">
    <property type="entry name" value="PROTEIN SPINSTER HOMOLOG 3"/>
    <property type="match status" value="1"/>
</dbReference>
<dbReference type="EMBL" id="JAOPHQ010000866">
    <property type="protein sequence ID" value="KAK0153105.1"/>
    <property type="molecule type" value="Genomic_DNA"/>
</dbReference>
<keyword evidence="2" id="KW-0813">Transport</keyword>
<dbReference type="InterPro" id="IPR011701">
    <property type="entry name" value="MFS"/>
</dbReference>
<dbReference type="InterPro" id="IPR036259">
    <property type="entry name" value="MFS_trans_sf"/>
</dbReference>
<accession>A0AA47N7I1</accession>
<dbReference type="Proteomes" id="UP001174136">
    <property type="component" value="Unassembled WGS sequence"/>
</dbReference>
<protein>
    <submittedName>
        <fullName evidence="9">Protein spinster 3</fullName>
    </submittedName>
</protein>
<evidence type="ECO:0000256" key="3">
    <source>
        <dbReference type="ARBA" id="ARBA00022692"/>
    </source>
</evidence>
<dbReference type="AlphaFoldDB" id="A0AA47N7I1"/>
<evidence type="ECO:0000256" key="2">
    <source>
        <dbReference type="ARBA" id="ARBA00022448"/>
    </source>
</evidence>
<dbReference type="InterPro" id="IPR020846">
    <property type="entry name" value="MFS_dom"/>
</dbReference>
<evidence type="ECO:0000313" key="10">
    <source>
        <dbReference type="Proteomes" id="UP001174136"/>
    </source>
</evidence>
<evidence type="ECO:0000313" key="9">
    <source>
        <dbReference type="EMBL" id="KAK0153105.1"/>
    </source>
</evidence>
<feature type="transmembrane region" description="Helical" evidence="7">
    <location>
        <begin position="179"/>
        <end position="199"/>
    </location>
</feature>
<proteinExistence type="inferred from homology"/>
<feature type="transmembrane region" description="Helical" evidence="7">
    <location>
        <begin position="265"/>
        <end position="286"/>
    </location>
</feature>
<feature type="transmembrane region" description="Helical" evidence="7">
    <location>
        <begin position="409"/>
        <end position="433"/>
    </location>
</feature>
<dbReference type="Pfam" id="PF07690">
    <property type="entry name" value="MFS_1"/>
    <property type="match status" value="1"/>
</dbReference>
<feature type="transmembrane region" description="Helical" evidence="7">
    <location>
        <begin position="119"/>
        <end position="138"/>
    </location>
</feature>
<evidence type="ECO:0000256" key="6">
    <source>
        <dbReference type="ARBA" id="ARBA00024338"/>
    </source>
</evidence>
<dbReference type="InterPro" id="IPR044770">
    <property type="entry name" value="MFS_spinster-like"/>
</dbReference>
<feature type="transmembrane region" description="Helical" evidence="7">
    <location>
        <begin position="374"/>
        <end position="402"/>
    </location>
</feature>
<feature type="transmembrane region" description="Helical" evidence="7">
    <location>
        <begin position="92"/>
        <end position="112"/>
    </location>
</feature>
<feature type="transmembrane region" description="Helical" evidence="7">
    <location>
        <begin position="211"/>
        <end position="232"/>
    </location>
</feature>
<comment type="similarity">
    <text evidence="6">Belongs to the major facilitator superfamily. Spinster (TC 2.A.1.49) family.</text>
</comment>
<evidence type="ECO:0000256" key="5">
    <source>
        <dbReference type="ARBA" id="ARBA00023136"/>
    </source>
</evidence>
<dbReference type="Gene3D" id="1.20.1250.20">
    <property type="entry name" value="MFS general substrate transporter like domains"/>
    <property type="match status" value="1"/>
</dbReference>
<comment type="caution">
    <text evidence="9">The sequence shown here is derived from an EMBL/GenBank/DDBJ whole genome shotgun (WGS) entry which is preliminary data.</text>
</comment>
<reference evidence="9" key="1">
    <citation type="journal article" date="2023" name="Front. Mar. Sci.">
        <title>A new Merluccius polli reference genome to investigate the effects of global change in West African waters.</title>
        <authorList>
            <person name="Mateo J.L."/>
            <person name="Blanco-Fernandez C."/>
            <person name="Garcia-Vazquez E."/>
            <person name="Machado-Schiaffino G."/>
        </authorList>
    </citation>
    <scope>NUCLEOTIDE SEQUENCE</scope>
    <source>
        <strain evidence="9">C29</strain>
        <tissue evidence="9">Fin</tissue>
    </source>
</reference>
<feature type="transmembrane region" description="Helical" evidence="7">
    <location>
        <begin position="453"/>
        <end position="476"/>
    </location>
</feature>
<sequence>MEARRSGTPQEKGQKDEISLISSGRYGSIADSLASSTAPMMGEPALSTRRAYAAVAVLCYLNLLNFMDRYTIAGVLLNIQTFFDINDSTSGLLQTVFIFSFILLAPVFGYLGDRYNRKWIMIGGLSVWLVMTACGSFVNKSYFWVLVLMRALVGTGEASYSTIAPTIIGDMFSGGRRTIAISLFYVVLPVGSGLGYIMGSSMATVTGDWRWALRICPILGAVGVVLLVFVCPNPPRGASENRGQGVAGGTSYMEDIKYLLKNKSFVWSSLGITSMSFVTGALAFWAPTFLSRAQVAQGVRQPCLAEPCDTSDSFIFGAVTVASGIFGVGLGTALTRWLIGRVPNVDPIICAVGMLGCIPCLLAAIFLAPRSIPVTYVFVFIGETLLSLNWPIMGDIVLYVVVPTRRATAIALQIMVCHLLGDAASPYIIGVISDALSALDPVSTLWRFHSLQYSFLLCPAVAVLGGVFYLVNALYITQDRKAAQQFSEADLYSNVLQQQQDFEGHLQPLQQMSSTPAKPRLSVIWRRKSGNICCLLLGGSLEQTEKHHHHFSPVKPKLHAIRSDWCSLPPGRRRLNPEAGVTRAARRSQMKHTDAMQTTVMGRTVKVWFC</sequence>
<keyword evidence="5 7" id="KW-0472">Membrane</keyword>
<feature type="transmembrane region" description="Helical" evidence="7">
    <location>
        <begin position="144"/>
        <end position="167"/>
    </location>
</feature>
<feature type="transmembrane region" description="Helical" evidence="7">
    <location>
        <begin position="347"/>
        <end position="368"/>
    </location>
</feature>
<feature type="domain" description="Major facilitator superfamily (MFS) profile" evidence="8">
    <location>
        <begin position="54"/>
        <end position="477"/>
    </location>
</feature>
<dbReference type="PROSITE" id="PS50850">
    <property type="entry name" value="MFS"/>
    <property type="match status" value="1"/>
</dbReference>
<dbReference type="GO" id="GO:0016020">
    <property type="term" value="C:membrane"/>
    <property type="evidence" value="ECO:0007669"/>
    <property type="project" value="UniProtKB-SubCell"/>
</dbReference>
<evidence type="ECO:0000256" key="4">
    <source>
        <dbReference type="ARBA" id="ARBA00022989"/>
    </source>
</evidence>
<comment type="subcellular location">
    <subcellularLocation>
        <location evidence="1">Membrane</location>
        <topology evidence="1">Multi-pass membrane protein</topology>
    </subcellularLocation>
</comment>
<dbReference type="SUPFAM" id="SSF103473">
    <property type="entry name" value="MFS general substrate transporter"/>
    <property type="match status" value="1"/>
</dbReference>
<evidence type="ECO:0000256" key="1">
    <source>
        <dbReference type="ARBA" id="ARBA00004141"/>
    </source>
</evidence>
<name>A0AA47N7I1_MERPO</name>
<evidence type="ECO:0000256" key="7">
    <source>
        <dbReference type="SAM" id="Phobius"/>
    </source>
</evidence>
<dbReference type="PANTHER" id="PTHR23505">
    <property type="entry name" value="SPINSTER"/>
    <property type="match status" value="1"/>
</dbReference>
<gene>
    <name evidence="9" type="primary">spns3</name>
    <name evidence="9" type="ORF">N1851_005209</name>
</gene>
<keyword evidence="3 7" id="KW-0812">Transmembrane</keyword>
<feature type="transmembrane region" description="Helical" evidence="7">
    <location>
        <begin position="314"/>
        <end position="335"/>
    </location>
</feature>
<keyword evidence="10" id="KW-1185">Reference proteome</keyword>
<dbReference type="CDD" id="cd17328">
    <property type="entry name" value="MFS_spinster_like"/>
    <property type="match status" value="1"/>
</dbReference>